<gene>
    <name evidence="2" type="ORF">RCOM_0327860</name>
</gene>
<feature type="region of interest" description="Disordered" evidence="1">
    <location>
        <begin position="46"/>
        <end position="80"/>
    </location>
</feature>
<protein>
    <submittedName>
        <fullName evidence="2">Uncharacterized protein</fullName>
    </submittedName>
</protein>
<dbReference type="PANTHER" id="PTHR37721:SF1">
    <property type="entry name" value="OS05G0464200 PROTEIN"/>
    <property type="match status" value="1"/>
</dbReference>
<reference evidence="3" key="1">
    <citation type="journal article" date="2010" name="Nat. Biotechnol.">
        <title>Draft genome sequence of the oilseed species Ricinus communis.</title>
        <authorList>
            <person name="Chan A.P."/>
            <person name="Crabtree J."/>
            <person name="Zhao Q."/>
            <person name="Lorenzi H."/>
            <person name="Orvis J."/>
            <person name="Puiu D."/>
            <person name="Melake-Berhan A."/>
            <person name="Jones K.M."/>
            <person name="Redman J."/>
            <person name="Chen G."/>
            <person name="Cahoon E.B."/>
            <person name="Gedil M."/>
            <person name="Stanke M."/>
            <person name="Haas B.J."/>
            <person name="Wortman J.R."/>
            <person name="Fraser-Liggett C.M."/>
            <person name="Ravel J."/>
            <person name="Rabinowicz P.D."/>
        </authorList>
    </citation>
    <scope>NUCLEOTIDE SEQUENCE [LARGE SCALE GENOMIC DNA]</scope>
    <source>
        <strain evidence="3">cv. Hale</strain>
    </source>
</reference>
<feature type="compositionally biased region" description="Low complexity" evidence="1">
    <location>
        <begin position="60"/>
        <end position="80"/>
    </location>
</feature>
<dbReference type="EMBL" id="EQ974188">
    <property type="protein sequence ID" value="EEF32148.1"/>
    <property type="molecule type" value="Genomic_DNA"/>
</dbReference>
<evidence type="ECO:0000313" key="2">
    <source>
        <dbReference type="EMBL" id="EEF32148.1"/>
    </source>
</evidence>
<dbReference type="eggNOG" id="ENOG502SD9T">
    <property type="taxonomic scope" value="Eukaryota"/>
</dbReference>
<sequence length="80" mass="8188">MPMDEASSTSLKGKKANILPKRGQIKAQILESFTKTISSIIAKAGETLKLNRGNRGGDAGTSPPSSAGATPPFSSSNLDG</sequence>
<dbReference type="PANTHER" id="PTHR37721">
    <property type="entry name" value="OS05G0464200 PROTEIN"/>
    <property type="match status" value="1"/>
</dbReference>
<dbReference type="Proteomes" id="UP000008311">
    <property type="component" value="Unassembled WGS sequence"/>
</dbReference>
<accession>B9SW73</accession>
<organism evidence="2 3">
    <name type="scientific">Ricinus communis</name>
    <name type="common">Castor bean</name>
    <dbReference type="NCBI Taxonomy" id="3988"/>
    <lineage>
        <taxon>Eukaryota</taxon>
        <taxon>Viridiplantae</taxon>
        <taxon>Streptophyta</taxon>
        <taxon>Embryophyta</taxon>
        <taxon>Tracheophyta</taxon>
        <taxon>Spermatophyta</taxon>
        <taxon>Magnoliopsida</taxon>
        <taxon>eudicotyledons</taxon>
        <taxon>Gunneridae</taxon>
        <taxon>Pentapetalae</taxon>
        <taxon>rosids</taxon>
        <taxon>fabids</taxon>
        <taxon>Malpighiales</taxon>
        <taxon>Euphorbiaceae</taxon>
        <taxon>Acalyphoideae</taxon>
        <taxon>Acalypheae</taxon>
        <taxon>Ricinus</taxon>
    </lineage>
</organism>
<proteinExistence type="predicted"/>
<name>B9SW73_RICCO</name>
<dbReference type="AlphaFoldDB" id="B9SW73"/>
<keyword evidence="3" id="KW-1185">Reference proteome</keyword>
<evidence type="ECO:0000256" key="1">
    <source>
        <dbReference type="SAM" id="MobiDB-lite"/>
    </source>
</evidence>
<dbReference type="InParanoid" id="B9SW73"/>
<evidence type="ECO:0000313" key="3">
    <source>
        <dbReference type="Proteomes" id="UP000008311"/>
    </source>
</evidence>